<dbReference type="PANTHER" id="PTHR43108">
    <property type="entry name" value="N-ACETYLGLUCOSAMINE-6-SULFATASE FAMILY MEMBER"/>
    <property type="match status" value="1"/>
</dbReference>
<dbReference type="KEGG" id="bgok:Pr1d_01160"/>
<dbReference type="EC" id="3.1.6.1" evidence="6"/>
<feature type="chain" id="PRO_5022729754" evidence="4">
    <location>
        <begin position="23"/>
        <end position="513"/>
    </location>
</feature>
<dbReference type="AlphaFoldDB" id="A0A5B9Q5P4"/>
<evidence type="ECO:0000313" key="7">
    <source>
        <dbReference type="Proteomes" id="UP000323917"/>
    </source>
</evidence>
<evidence type="ECO:0000313" key="6">
    <source>
        <dbReference type="EMBL" id="QEG32855.1"/>
    </source>
</evidence>
<keyword evidence="4" id="KW-0732">Signal</keyword>
<feature type="domain" description="N-sulphoglucosamine sulphohydrolase C-terminal" evidence="5">
    <location>
        <begin position="334"/>
        <end position="487"/>
    </location>
</feature>
<evidence type="ECO:0000256" key="4">
    <source>
        <dbReference type="SAM" id="SignalP"/>
    </source>
</evidence>
<keyword evidence="7" id="KW-1185">Reference proteome</keyword>
<gene>
    <name evidence="6" type="ORF">Pr1d_01160</name>
</gene>
<comment type="similarity">
    <text evidence="1">Belongs to the sulfatase family.</text>
</comment>
<feature type="region of interest" description="Disordered" evidence="3">
    <location>
        <begin position="489"/>
        <end position="513"/>
    </location>
</feature>
<proteinExistence type="inferred from homology"/>
<dbReference type="GO" id="GO:0004065">
    <property type="term" value="F:arylsulfatase activity"/>
    <property type="evidence" value="ECO:0007669"/>
    <property type="project" value="UniProtKB-EC"/>
</dbReference>
<reference evidence="6 7" key="1">
    <citation type="submission" date="2019-08" db="EMBL/GenBank/DDBJ databases">
        <title>Deep-cultivation of Planctomycetes and their phenomic and genomic characterization uncovers novel biology.</title>
        <authorList>
            <person name="Wiegand S."/>
            <person name="Jogler M."/>
            <person name="Boedeker C."/>
            <person name="Pinto D."/>
            <person name="Vollmers J."/>
            <person name="Rivas-Marin E."/>
            <person name="Kohn T."/>
            <person name="Peeters S.H."/>
            <person name="Heuer A."/>
            <person name="Rast P."/>
            <person name="Oberbeckmann S."/>
            <person name="Bunk B."/>
            <person name="Jeske O."/>
            <person name="Meyerdierks A."/>
            <person name="Storesund J.E."/>
            <person name="Kallscheuer N."/>
            <person name="Luecker S."/>
            <person name="Lage O.M."/>
            <person name="Pohl T."/>
            <person name="Merkel B.J."/>
            <person name="Hornburger P."/>
            <person name="Mueller R.-W."/>
            <person name="Bruemmer F."/>
            <person name="Labrenz M."/>
            <person name="Spormann A.M."/>
            <person name="Op den Camp H."/>
            <person name="Overmann J."/>
            <person name="Amann R."/>
            <person name="Jetten M.S.M."/>
            <person name="Mascher T."/>
            <person name="Medema M.H."/>
            <person name="Devos D.P."/>
            <person name="Kaster A.-K."/>
            <person name="Ovreas L."/>
            <person name="Rohde M."/>
            <person name="Galperin M.Y."/>
            <person name="Jogler C."/>
        </authorList>
    </citation>
    <scope>NUCLEOTIDE SEQUENCE [LARGE SCALE GENOMIC DNA]</scope>
    <source>
        <strain evidence="6 7">Pr1d</strain>
    </source>
</reference>
<dbReference type="InterPro" id="IPR017850">
    <property type="entry name" value="Alkaline_phosphatase_core_sf"/>
</dbReference>
<dbReference type="Pfam" id="PF16347">
    <property type="entry name" value="SGSH_C"/>
    <property type="match status" value="1"/>
</dbReference>
<sequence length="513" mass="59330" precursor="true">MKIPLCLITLSSWLLFLTTAQATPRPNILFVFTDDHAYQAISAYGSRINETPNIDRLAHEGMRFDNCYATNSICGPCRAVILTGKYSHLNGFLVNGNRFDGAQQTFPKLLQKAGYATAMIGKWHLESEPTGFDHWDVLVGQGTYYNPNMIRDGKPTKNVGYTTELITDKALDWLKNGRDQEKPFMLMYQQKAPHRPWDPGPKQLDLYEDETIPEPPTLFEDYSLRGPAAQHQDMTIAETMDKRDLKLIPPRELNEEQLAKWNAAYEARNKAFREANLTGDALVRWKYQRYIKDYLRCVASVDEQLGRVLDWLEESGLAENTMVVYCSDQGFYLGEHGWFDKRWMYEESLRTPFLVRWPGHTKAGSLNDAIVSPVDFAETFLDVAGLEIPSDMQGRSLVPLLEGETPADWRTTFYYHYYEYPGWHHVRRHYGVTDGRFKLIYFYEPDVDEWELYDLLLDKNELQNVYDNKAYAGVRKRLEGELKRLRSELKVPQKDPEASNLKTNAPRTRVPTS</sequence>
<dbReference type="Gene3D" id="3.40.720.10">
    <property type="entry name" value="Alkaline Phosphatase, subunit A"/>
    <property type="match status" value="1"/>
</dbReference>
<dbReference type="PROSITE" id="PS00149">
    <property type="entry name" value="SULFATASE_2"/>
    <property type="match status" value="1"/>
</dbReference>
<name>A0A5B9Q5P4_9BACT</name>
<dbReference type="EMBL" id="CP042913">
    <property type="protein sequence ID" value="QEG32855.1"/>
    <property type="molecule type" value="Genomic_DNA"/>
</dbReference>
<dbReference type="OrthoDB" id="237120at2"/>
<keyword evidence="2 6" id="KW-0378">Hydrolase</keyword>
<evidence type="ECO:0000256" key="3">
    <source>
        <dbReference type="SAM" id="MobiDB-lite"/>
    </source>
</evidence>
<dbReference type="InterPro" id="IPR024607">
    <property type="entry name" value="Sulfatase_CS"/>
</dbReference>
<accession>A0A5B9Q5P4</accession>
<evidence type="ECO:0000259" key="5">
    <source>
        <dbReference type="Pfam" id="PF16347"/>
    </source>
</evidence>
<feature type="signal peptide" evidence="4">
    <location>
        <begin position="1"/>
        <end position="22"/>
    </location>
</feature>
<protein>
    <submittedName>
        <fullName evidence="6">Arylsulfatase</fullName>
        <ecNumber evidence="6">3.1.6.1</ecNumber>
    </submittedName>
</protein>
<dbReference type="PANTHER" id="PTHR43108:SF6">
    <property type="entry name" value="N-SULPHOGLUCOSAMINE SULPHOHYDROLASE"/>
    <property type="match status" value="1"/>
</dbReference>
<organism evidence="6 7">
    <name type="scientific">Bythopirellula goksoeyrii</name>
    <dbReference type="NCBI Taxonomy" id="1400387"/>
    <lineage>
        <taxon>Bacteria</taxon>
        <taxon>Pseudomonadati</taxon>
        <taxon>Planctomycetota</taxon>
        <taxon>Planctomycetia</taxon>
        <taxon>Pirellulales</taxon>
        <taxon>Lacipirellulaceae</taxon>
        <taxon>Bythopirellula</taxon>
    </lineage>
</organism>
<evidence type="ECO:0000256" key="2">
    <source>
        <dbReference type="ARBA" id="ARBA00022801"/>
    </source>
</evidence>
<evidence type="ECO:0000256" key="1">
    <source>
        <dbReference type="ARBA" id="ARBA00008779"/>
    </source>
</evidence>
<dbReference type="RefSeq" id="WP_148071678.1">
    <property type="nucleotide sequence ID" value="NZ_CP042913.1"/>
</dbReference>
<dbReference type="SUPFAM" id="SSF53649">
    <property type="entry name" value="Alkaline phosphatase-like"/>
    <property type="match status" value="1"/>
</dbReference>
<dbReference type="Proteomes" id="UP000323917">
    <property type="component" value="Chromosome"/>
</dbReference>
<dbReference type="CDD" id="cd16031">
    <property type="entry name" value="G6S_like"/>
    <property type="match status" value="1"/>
</dbReference>
<feature type="compositionally biased region" description="Polar residues" evidence="3">
    <location>
        <begin position="500"/>
        <end position="513"/>
    </location>
</feature>
<dbReference type="InterPro" id="IPR032506">
    <property type="entry name" value="SGSH_C"/>
</dbReference>